<reference evidence="1 2" key="1">
    <citation type="journal article" date="2008" name="Nat. Biotechnol.">
        <title>Genome sequencing and analysis of the filamentous fungus Penicillium chrysogenum.</title>
        <authorList>
            <person name="van den Berg M.A."/>
            <person name="Albang R."/>
            <person name="Albermann K."/>
            <person name="Badger J.H."/>
            <person name="Daran J.-M."/>
            <person name="Driessen A.J.M."/>
            <person name="Garcia-Estrada C."/>
            <person name="Fedorova N.D."/>
            <person name="Harris D.M."/>
            <person name="Heijne W.H.M."/>
            <person name="Joardar V.S."/>
            <person name="Kiel J.A.K.W."/>
            <person name="Kovalchuk A."/>
            <person name="Martin J.F."/>
            <person name="Nierman W.C."/>
            <person name="Nijland J.G."/>
            <person name="Pronk J.T."/>
            <person name="Roubos J.A."/>
            <person name="van der Klei I.J."/>
            <person name="van Peij N.N.M.E."/>
            <person name="Veenhuis M."/>
            <person name="von Doehren H."/>
            <person name="Wagner C."/>
            <person name="Wortman J.R."/>
            <person name="Bovenberg R.A.L."/>
        </authorList>
    </citation>
    <scope>NUCLEOTIDE SEQUENCE [LARGE SCALE GENOMIC DNA]</scope>
    <source>
        <strain evidence="2">ATCC 28089 / DSM 1075 / NRRL 1951 / Wisconsin 54-1255</strain>
    </source>
</reference>
<dbReference type="Proteomes" id="UP000000724">
    <property type="component" value="Contig Pc00c18"/>
</dbReference>
<gene>
    <name evidence="1" type="ORF">Pc18g03530</name>
    <name evidence="1" type="ORF">PCH_Pc18g03530</name>
</gene>
<accession>B6HBB9</accession>
<name>B6HBB9_PENRW</name>
<protein>
    <submittedName>
        <fullName evidence="1">Uncharacterized protein</fullName>
    </submittedName>
</protein>
<dbReference type="EMBL" id="AM920433">
    <property type="protein sequence ID" value="CAP94577.1"/>
    <property type="molecule type" value="Genomic_DNA"/>
</dbReference>
<keyword evidence="2" id="KW-1185">Reference proteome</keyword>
<evidence type="ECO:0000313" key="1">
    <source>
        <dbReference type="EMBL" id="CAP94577.1"/>
    </source>
</evidence>
<dbReference type="VEuPathDB" id="FungiDB:PCH_Pc18g03530"/>
<dbReference type="AlphaFoldDB" id="B6HBB9"/>
<sequence length="114" mass="12671">MYWNCTYTGRKSQLVRRTDRTESKKSFDRTSLDLICPICLICGLQADLYPQVESGGGSRTIPHSVELEMGKKPSKFKLIAPHEPPTRCTADPQQILPETNPASHVLPATFALAL</sequence>
<organism evidence="1 2">
    <name type="scientific">Penicillium rubens (strain ATCC 28089 / DSM 1075 / NRRL 1951 / Wisconsin 54-1255)</name>
    <name type="common">Penicillium chrysogenum</name>
    <dbReference type="NCBI Taxonomy" id="500485"/>
    <lineage>
        <taxon>Eukaryota</taxon>
        <taxon>Fungi</taxon>
        <taxon>Dikarya</taxon>
        <taxon>Ascomycota</taxon>
        <taxon>Pezizomycotina</taxon>
        <taxon>Eurotiomycetes</taxon>
        <taxon>Eurotiomycetidae</taxon>
        <taxon>Eurotiales</taxon>
        <taxon>Aspergillaceae</taxon>
        <taxon>Penicillium</taxon>
        <taxon>Penicillium chrysogenum species complex</taxon>
    </lineage>
</organism>
<proteinExistence type="predicted"/>
<evidence type="ECO:0000313" key="2">
    <source>
        <dbReference type="Proteomes" id="UP000000724"/>
    </source>
</evidence>
<dbReference type="HOGENOM" id="CLU_2121856_0_0_1"/>